<accession>A0ABT4CVP0</accession>
<protein>
    <submittedName>
        <fullName evidence="1">Uncharacterized protein</fullName>
    </submittedName>
</protein>
<organism evidence="1 2">
    <name type="scientific">Clostridium aestuarii</name>
    <dbReference type="NCBI Taxonomy" id="338193"/>
    <lineage>
        <taxon>Bacteria</taxon>
        <taxon>Bacillati</taxon>
        <taxon>Bacillota</taxon>
        <taxon>Clostridia</taxon>
        <taxon>Eubacteriales</taxon>
        <taxon>Clostridiaceae</taxon>
        <taxon>Clostridium</taxon>
    </lineage>
</organism>
<gene>
    <name evidence="1" type="ORF">OW763_01605</name>
</gene>
<dbReference type="Pfam" id="PF18905">
    <property type="entry name" value="DUF5661"/>
    <property type="match status" value="1"/>
</dbReference>
<dbReference type="RefSeq" id="WP_268039314.1">
    <property type="nucleotide sequence ID" value="NZ_JAPQER010000001.1"/>
</dbReference>
<evidence type="ECO:0000313" key="1">
    <source>
        <dbReference type="EMBL" id="MCY6483048.1"/>
    </source>
</evidence>
<evidence type="ECO:0000313" key="2">
    <source>
        <dbReference type="Proteomes" id="UP001078443"/>
    </source>
</evidence>
<dbReference type="Proteomes" id="UP001078443">
    <property type="component" value="Unassembled WGS sequence"/>
</dbReference>
<dbReference type="EMBL" id="JAPQER010000001">
    <property type="protein sequence ID" value="MCY6483048.1"/>
    <property type="molecule type" value="Genomic_DNA"/>
</dbReference>
<sequence length="219" mass="25447">MHLGPFIRYPVTYNNSLEKTLDLIKEAVENNIYQKTTEITIPDMLNRTSVMPRTSFTVQEATKIAKQLNIDFSKEKFDLEQFKMGLDTELEHGRKYLPTNVTENDPITTGKIALAHLSEFPDYYTRLAKLESEAKAYWDMMNKKEYTPDQWVMYIEPLVKRALAEYNAEINLEHLFQEFILSGVLVGLGKKPQEAIEQVEEWEKTGESQLLKQSKMINS</sequence>
<name>A0ABT4CVP0_9CLOT</name>
<comment type="caution">
    <text evidence="1">The sequence shown here is derived from an EMBL/GenBank/DDBJ whole genome shotgun (WGS) entry which is preliminary data.</text>
</comment>
<keyword evidence="2" id="KW-1185">Reference proteome</keyword>
<reference evidence="1" key="1">
    <citation type="submission" date="2022-12" db="EMBL/GenBank/DDBJ databases">
        <authorList>
            <person name="Wang J."/>
        </authorList>
    </citation>
    <scope>NUCLEOTIDE SEQUENCE</scope>
    <source>
        <strain evidence="1">HY-45-18</strain>
    </source>
</reference>
<dbReference type="InterPro" id="IPR043720">
    <property type="entry name" value="DUF5661"/>
</dbReference>
<proteinExistence type="predicted"/>